<protein>
    <submittedName>
        <fullName evidence="1">Uncharacterized protein</fullName>
    </submittedName>
</protein>
<evidence type="ECO:0000313" key="1">
    <source>
        <dbReference type="EMBL" id="PPU72267.1"/>
    </source>
</evidence>
<reference evidence="1 2" key="1">
    <citation type="submission" date="2016-08" db="EMBL/GenBank/DDBJ databases">
        <authorList>
            <person name="Seilhamer J.J."/>
        </authorList>
    </citation>
    <scope>NUCLEOTIDE SEQUENCE [LARGE SCALE GENOMIC DNA]</scope>
    <source>
        <strain evidence="1 2">CFBP4644</strain>
    </source>
</reference>
<dbReference type="Proteomes" id="UP000239865">
    <property type="component" value="Unassembled WGS sequence"/>
</dbReference>
<dbReference type="AlphaFoldDB" id="A0A2S7DEM1"/>
<gene>
    <name evidence="1" type="ORF">XmelCFBP4644_12360</name>
</gene>
<name>A0A2S7DEM1_9XANT</name>
<dbReference type="OrthoDB" id="6041581at2"/>
<proteinExistence type="predicted"/>
<comment type="caution">
    <text evidence="1">The sequence shown here is derived from an EMBL/GenBank/DDBJ whole genome shotgun (WGS) entry which is preliminary data.</text>
</comment>
<accession>A0A2S7DEM1</accession>
<dbReference type="EMBL" id="MDEH01000006">
    <property type="protein sequence ID" value="PPU72267.1"/>
    <property type="molecule type" value="Genomic_DNA"/>
</dbReference>
<sequence length="193" mass="21199">MKDVRQFLPPRQSVVYAHTRRMLDATACNYTTFAMQVAERYLATTAPDVRQVKLRTGEGVELIKAMENNAQVLRRYMDGTVKSLPADLEDAWVLSLPEPYRSDCEQDLARRRGMLAVPMPSDDGMQVACVATLFQEYGELVSALAPAVADGKFGPEDRQYADEIGRKGDDVIGAVIGMKRALRQGIESGAAGA</sequence>
<evidence type="ECO:0000313" key="2">
    <source>
        <dbReference type="Proteomes" id="UP000239865"/>
    </source>
</evidence>
<organism evidence="1 2">
    <name type="scientific">Xanthomonas melonis</name>
    <dbReference type="NCBI Taxonomy" id="56456"/>
    <lineage>
        <taxon>Bacteria</taxon>
        <taxon>Pseudomonadati</taxon>
        <taxon>Pseudomonadota</taxon>
        <taxon>Gammaproteobacteria</taxon>
        <taxon>Lysobacterales</taxon>
        <taxon>Lysobacteraceae</taxon>
        <taxon>Xanthomonas</taxon>
    </lineage>
</organism>